<evidence type="ECO:0000313" key="1">
    <source>
        <dbReference type="EMBL" id="KAL2462068.1"/>
    </source>
</evidence>
<proteinExistence type="predicted"/>
<keyword evidence="1" id="KW-0695">RNA-directed DNA polymerase</keyword>
<dbReference type="EMBL" id="JBFOLK010000014">
    <property type="protein sequence ID" value="KAL2462068.1"/>
    <property type="molecule type" value="Genomic_DNA"/>
</dbReference>
<name>A0ABD1PF99_9LAMI</name>
<keyword evidence="1" id="KW-0808">Transferase</keyword>
<dbReference type="AlphaFoldDB" id="A0ABD1PF99"/>
<dbReference type="InterPro" id="IPR021109">
    <property type="entry name" value="Peptidase_aspartic_dom_sf"/>
</dbReference>
<gene>
    <name evidence="1" type="ORF">Adt_45488</name>
</gene>
<protein>
    <submittedName>
        <fullName evidence="1">Reverse transcriptase domain-containing protein</fullName>
    </submittedName>
</protein>
<keyword evidence="1" id="KW-0548">Nucleotidyltransferase</keyword>
<organism evidence="1 2">
    <name type="scientific">Abeliophyllum distichum</name>
    <dbReference type="NCBI Taxonomy" id="126358"/>
    <lineage>
        <taxon>Eukaryota</taxon>
        <taxon>Viridiplantae</taxon>
        <taxon>Streptophyta</taxon>
        <taxon>Embryophyta</taxon>
        <taxon>Tracheophyta</taxon>
        <taxon>Spermatophyta</taxon>
        <taxon>Magnoliopsida</taxon>
        <taxon>eudicotyledons</taxon>
        <taxon>Gunneridae</taxon>
        <taxon>Pentapetalae</taxon>
        <taxon>asterids</taxon>
        <taxon>lamiids</taxon>
        <taxon>Lamiales</taxon>
        <taxon>Oleaceae</taxon>
        <taxon>Forsythieae</taxon>
        <taxon>Abeliophyllum</taxon>
    </lineage>
</organism>
<dbReference type="PANTHER" id="PTHR33067">
    <property type="entry name" value="RNA-DIRECTED DNA POLYMERASE-RELATED"/>
    <property type="match status" value="1"/>
</dbReference>
<accession>A0ABD1PF99</accession>
<dbReference type="GO" id="GO:0003964">
    <property type="term" value="F:RNA-directed DNA polymerase activity"/>
    <property type="evidence" value="ECO:0007669"/>
    <property type="project" value="UniProtKB-KW"/>
</dbReference>
<reference evidence="2" key="1">
    <citation type="submission" date="2024-07" db="EMBL/GenBank/DDBJ databases">
        <title>Two chromosome-level genome assemblies of Korean endemic species Abeliophyllum distichum and Forsythia ovata (Oleaceae).</title>
        <authorList>
            <person name="Jang H."/>
        </authorList>
    </citation>
    <scope>NUCLEOTIDE SEQUENCE [LARGE SCALE GENOMIC DNA]</scope>
</reference>
<dbReference type="Gene3D" id="2.40.70.10">
    <property type="entry name" value="Acid Proteases"/>
    <property type="match status" value="1"/>
</dbReference>
<comment type="caution">
    <text evidence="1">The sequence shown here is derived from an EMBL/GenBank/DDBJ whole genome shotgun (WGS) entry which is preliminary data.</text>
</comment>
<sequence length="110" mass="12796">MVEYIVMRVEKFLFPVDFVVLNMHKDAEIPIILGLPVLATSEALIDTSQGVLTLRVQDEMEVFYMLGRDMAPPYSPYWTGYQVDLEEIQESFFKRFWKTKPTVLVTDARS</sequence>
<dbReference type="PANTHER" id="PTHR33067:SF9">
    <property type="entry name" value="RNA-DIRECTED DNA POLYMERASE"/>
    <property type="match status" value="1"/>
</dbReference>
<evidence type="ECO:0000313" key="2">
    <source>
        <dbReference type="Proteomes" id="UP001604336"/>
    </source>
</evidence>
<keyword evidence="2" id="KW-1185">Reference proteome</keyword>
<dbReference type="Proteomes" id="UP001604336">
    <property type="component" value="Unassembled WGS sequence"/>
</dbReference>